<evidence type="ECO:0000313" key="1">
    <source>
        <dbReference type="EMBL" id="CAA2968989.1"/>
    </source>
</evidence>
<accession>A0A8S0QMU0</accession>
<dbReference type="Proteomes" id="UP000594638">
    <property type="component" value="Unassembled WGS sequence"/>
</dbReference>
<name>A0A8S0QMU0_OLEEU</name>
<reference evidence="1 2" key="1">
    <citation type="submission" date="2019-12" db="EMBL/GenBank/DDBJ databases">
        <authorList>
            <person name="Alioto T."/>
            <person name="Alioto T."/>
            <person name="Gomez Garrido J."/>
        </authorList>
    </citation>
    <scope>NUCLEOTIDE SEQUENCE [LARGE SCALE GENOMIC DNA]</scope>
</reference>
<sequence>MSFDPSALLDNVHQKAKGLKFKAPTIAPSKGKKWVGEVACPTLVDLGQSLQNQTPLRQPAPQQQARARTPCYRSNLLADDDDPMPTKSLEKYAECALIQGIVDKNEKEVDMNEGVRTFELLTLKVCF</sequence>
<organism evidence="1 2">
    <name type="scientific">Olea europaea subsp. europaea</name>
    <dbReference type="NCBI Taxonomy" id="158383"/>
    <lineage>
        <taxon>Eukaryota</taxon>
        <taxon>Viridiplantae</taxon>
        <taxon>Streptophyta</taxon>
        <taxon>Embryophyta</taxon>
        <taxon>Tracheophyta</taxon>
        <taxon>Spermatophyta</taxon>
        <taxon>Magnoliopsida</taxon>
        <taxon>eudicotyledons</taxon>
        <taxon>Gunneridae</taxon>
        <taxon>Pentapetalae</taxon>
        <taxon>asterids</taxon>
        <taxon>lamiids</taxon>
        <taxon>Lamiales</taxon>
        <taxon>Oleaceae</taxon>
        <taxon>Oleeae</taxon>
        <taxon>Olea</taxon>
    </lineage>
</organism>
<proteinExistence type="predicted"/>
<evidence type="ECO:0000313" key="2">
    <source>
        <dbReference type="Proteomes" id="UP000594638"/>
    </source>
</evidence>
<protein>
    <submittedName>
        <fullName evidence="1">Uncharacterized protein</fullName>
    </submittedName>
</protein>
<keyword evidence="2" id="KW-1185">Reference proteome</keyword>
<dbReference type="EMBL" id="CACTIH010001928">
    <property type="protein sequence ID" value="CAA2968989.1"/>
    <property type="molecule type" value="Genomic_DNA"/>
</dbReference>
<dbReference type="AlphaFoldDB" id="A0A8S0QMU0"/>
<comment type="caution">
    <text evidence="1">The sequence shown here is derived from an EMBL/GenBank/DDBJ whole genome shotgun (WGS) entry which is preliminary data.</text>
</comment>
<gene>
    <name evidence="1" type="ORF">OLEA9_A015234</name>
</gene>
<dbReference type="Gramene" id="OE9A015234T1">
    <property type="protein sequence ID" value="OE9A015234C1"/>
    <property type="gene ID" value="OE9A015234"/>
</dbReference>